<proteinExistence type="predicted"/>
<evidence type="ECO:0000313" key="6">
    <source>
        <dbReference type="Proteomes" id="UP000594205"/>
    </source>
</evidence>
<dbReference type="Gene3D" id="3.50.50.60">
    <property type="entry name" value="FAD/NAD(P)-binding domain"/>
    <property type="match status" value="1"/>
</dbReference>
<dbReference type="Pfam" id="PF21274">
    <property type="entry name" value="Rng_hyd_C"/>
    <property type="match status" value="1"/>
</dbReference>
<protein>
    <submittedName>
        <fullName evidence="5">FAD-dependent monooxygenase</fullName>
    </submittedName>
</protein>
<dbReference type="GO" id="GO:0071949">
    <property type="term" value="F:FAD binding"/>
    <property type="evidence" value="ECO:0007669"/>
    <property type="project" value="InterPro"/>
</dbReference>
<dbReference type="PANTHER" id="PTHR43004">
    <property type="entry name" value="TRK SYSTEM POTASSIUM UPTAKE PROTEIN"/>
    <property type="match status" value="1"/>
</dbReference>
<dbReference type="Proteomes" id="UP000594205">
    <property type="component" value="Chromosome"/>
</dbReference>
<keyword evidence="5" id="KW-0503">Monooxygenase</keyword>
<evidence type="ECO:0000313" key="5">
    <source>
        <dbReference type="EMBL" id="QOV35469.1"/>
    </source>
</evidence>
<reference evidence="5 6" key="1">
    <citation type="submission" date="2020-10" db="EMBL/GenBank/DDBJ databases">
        <title>Streptomyces ferrugineus complate genome analysis.</title>
        <authorList>
            <person name="Anwar N."/>
        </authorList>
    </citation>
    <scope>NUCLEOTIDE SEQUENCE [LARGE SCALE GENOMIC DNA]</scope>
    <source>
        <strain evidence="5 6">CCTCC AA2014009</strain>
    </source>
</reference>
<evidence type="ECO:0000256" key="3">
    <source>
        <dbReference type="ARBA" id="ARBA00022827"/>
    </source>
</evidence>
<gene>
    <name evidence="5" type="ORF">IM697_36285</name>
</gene>
<dbReference type="GO" id="GO:0016709">
    <property type="term" value="F:oxidoreductase activity, acting on paired donors, with incorporation or reduction of molecular oxygen, NAD(P)H as one donor, and incorporation of one atom of oxygen"/>
    <property type="evidence" value="ECO:0007669"/>
    <property type="project" value="UniProtKB-ARBA"/>
</dbReference>
<dbReference type="KEGG" id="sfeu:IM697_36285"/>
<dbReference type="AlphaFoldDB" id="A0A7M2SHI2"/>
<evidence type="ECO:0000256" key="1">
    <source>
        <dbReference type="ARBA" id="ARBA00001974"/>
    </source>
</evidence>
<accession>A0A7M2SHI2</accession>
<dbReference type="SUPFAM" id="SSF51905">
    <property type="entry name" value="FAD/NAD(P)-binding domain"/>
    <property type="match status" value="1"/>
</dbReference>
<dbReference type="InterPro" id="IPR002938">
    <property type="entry name" value="FAD-bd"/>
</dbReference>
<keyword evidence="2" id="KW-0285">Flavoprotein</keyword>
<organism evidence="5 6">
    <name type="scientific">Streptomyces ferrugineus</name>
    <dbReference type="NCBI Taxonomy" id="1413221"/>
    <lineage>
        <taxon>Bacteria</taxon>
        <taxon>Bacillati</taxon>
        <taxon>Actinomycetota</taxon>
        <taxon>Actinomycetes</taxon>
        <taxon>Kitasatosporales</taxon>
        <taxon>Streptomycetaceae</taxon>
        <taxon>Streptomyces</taxon>
    </lineage>
</organism>
<dbReference type="InterPro" id="IPR050641">
    <property type="entry name" value="RIFMO-like"/>
</dbReference>
<sequence>MTCVWQGCLVNIDDVSGHEAESVPVLVVGGSLVGLSTSVFLGRLGIEHMLVERHARTSTHPRGRGNNVRTMEIYRTAGLESRIRDAASVLAGNDGILQVDTLTGRQRRWIVGDISGGMDVSRVSSSDWCLCSQNDLEPVLLEYAREQGSDIRFNSELLSFTEHGDGVRARIKNRDSGETYTVNADYLVAADGPRSPIRSHLGIGQSGPGELFHNVSVTFRSRTLKNHVGEKRFVVCYVTDPRGEGALLPVDNEERWVIHVPWYPDRREELTDFTDERLAAHIRAAVGVPGIDVEITGRAPWHASKRVADAYGAGRVFLAGDSAHEMPPTGAFGSNTGIQDAHNLAWKLAAVLRGWAGPSLLDSYELERRPVALATGTRACVQAADEEHPGFSPAAGRNNDPADLMTVALCYRYASHAVVGAPPERPIVPDAFHLGGEPGSRAPHMWVMRGDLRISTLDLYERSFVLLAGSGGQKWRTAVERASRNLGVPVEAYLVGTGPDHDLAPDTDADWAELHGTAEDGAVLVRPDGFVAWRADAAMPDADRVLTNVLQSVLCRDRAPLEAPR</sequence>
<dbReference type="InterPro" id="IPR036188">
    <property type="entry name" value="FAD/NAD-bd_sf"/>
</dbReference>
<feature type="domain" description="FAD-binding" evidence="4">
    <location>
        <begin position="23"/>
        <end position="374"/>
    </location>
</feature>
<keyword evidence="5" id="KW-0560">Oxidoreductase</keyword>
<keyword evidence="6" id="KW-1185">Reference proteome</keyword>
<dbReference type="Pfam" id="PF01494">
    <property type="entry name" value="FAD_binding_3"/>
    <property type="match status" value="1"/>
</dbReference>
<name>A0A7M2SHI2_9ACTN</name>
<keyword evidence="3" id="KW-0274">FAD</keyword>
<comment type="cofactor">
    <cofactor evidence="1">
        <name>FAD</name>
        <dbReference type="ChEBI" id="CHEBI:57692"/>
    </cofactor>
</comment>
<evidence type="ECO:0000259" key="4">
    <source>
        <dbReference type="Pfam" id="PF01494"/>
    </source>
</evidence>
<dbReference type="RefSeq" id="WP_194040465.1">
    <property type="nucleotide sequence ID" value="NZ_CP063373.1"/>
</dbReference>
<dbReference type="Gene3D" id="3.30.9.10">
    <property type="entry name" value="D-Amino Acid Oxidase, subunit A, domain 2"/>
    <property type="match status" value="1"/>
</dbReference>
<dbReference type="PRINTS" id="PR00420">
    <property type="entry name" value="RNGMNOXGNASE"/>
</dbReference>
<dbReference type="EMBL" id="CP063373">
    <property type="protein sequence ID" value="QOV35469.1"/>
    <property type="molecule type" value="Genomic_DNA"/>
</dbReference>
<dbReference type="PANTHER" id="PTHR43004:SF19">
    <property type="entry name" value="BINDING MONOOXYGENASE, PUTATIVE (JCVI)-RELATED"/>
    <property type="match status" value="1"/>
</dbReference>
<dbReference type="Gene3D" id="3.40.30.120">
    <property type="match status" value="1"/>
</dbReference>
<evidence type="ECO:0000256" key="2">
    <source>
        <dbReference type="ARBA" id="ARBA00022630"/>
    </source>
</evidence>